<dbReference type="EMBL" id="KN831963">
    <property type="protein sequence ID" value="KIO06305.1"/>
    <property type="molecule type" value="Genomic_DNA"/>
</dbReference>
<accession>A0A0C3NZN3</accession>
<sequence length="111" mass="13108">MTLGTDQRPHEARTAVKWERGTTSAGIGLDGPRFHLHSIAFYLQLFYSRETGYSQRTTIAIQRMTTTRPSTDQWLYKIDCAVRWRRCTARKTTVYDDRQATSRWSQYEKRL</sequence>
<reference evidence="1 2" key="1">
    <citation type="submission" date="2014-04" db="EMBL/GenBank/DDBJ databases">
        <authorList>
            <consortium name="DOE Joint Genome Institute"/>
            <person name="Kuo A."/>
            <person name="Kohler A."/>
            <person name="Costa M.D."/>
            <person name="Nagy L.G."/>
            <person name="Floudas D."/>
            <person name="Copeland A."/>
            <person name="Barry K.W."/>
            <person name="Cichocki N."/>
            <person name="Veneault-Fourrey C."/>
            <person name="LaButti K."/>
            <person name="Lindquist E.A."/>
            <person name="Lipzen A."/>
            <person name="Lundell T."/>
            <person name="Morin E."/>
            <person name="Murat C."/>
            <person name="Sun H."/>
            <person name="Tunlid A."/>
            <person name="Henrissat B."/>
            <person name="Grigoriev I.V."/>
            <person name="Hibbett D.S."/>
            <person name="Martin F."/>
            <person name="Nordberg H.P."/>
            <person name="Cantor M.N."/>
            <person name="Hua S.X."/>
        </authorList>
    </citation>
    <scope>NUCLEOTIDE SEQUENCE [LARGE SCALE GENOMIC DNA]</scope>
    <source>
        <strain evidence="1 2">Marx 270</strain>
    </source>
</reference>
<protein>
    <submittedName>
        <fullName evidence="1">Uncharacterized protein</fullName>
    </submittedName>
</protein>
<proteinExistence type="predicted"/>
<reference evidence="2" key="2">
    <citation type="submission" date="2015-01" db="EMBL/GenBank/DDBJ databases">
        <title>Evolutionary Origins and Diversification of the Mycorrhizal Mutualists.</title>
        <authorList>
            <consortium name="DOE Joint Genome Institute"/>
            <consortium name="Mycorrhizal Genomics Consortium"/>
            <person name="Kohler A."/>
            <person name="Kuo A."/>
            <person name="Nagy L.G."/>
            <person name="Floudas D."/>
            <person name="Copeland A."/>
            <person name="Barry K.W."/>
            <person name="Cichocki N."/>
            <person name="Veneault-Fourrey C."/>
            <person name="LaButti K."/>
            <person name="Lindquist E.A."/>
            <person name="Lipzen A."/>
            <person name="Lundell T."/>
            <person name="Morin E."/>
            <person name="Murat C."/>
            <person name="Riley R."/>
            <person name="Ohm R."/>
            <person name="Sun H."/>
            <person name="Tunlid A."/>
            <person name="Henrissat B."/>
            <person name="Grigoriev I.V."/>
            <person name="Hibbett D.S."/>
            <person name="Martin F."/>
        </authorList>
    </citation>
    <scope>NUCLEOTIDE SEQUENCE [LARGE SCALE GENOMIC DNA]</scope>
    <source>
        <strain evidence="2">Marx 270</strain>
    </source>
</reference>
<gene>
    <name evidence="1" type="ORF">M404DRAFT_998935</name>
</gene>
<evidence type="ECO:0000313" key="1">
    <source>
        <dbReference type="EMBL" id="KIO06305.1"/>
    </source>
</evidence>
<dbReference type="Proteomes" id="UP000054217">
    <property type="component" value="Unassembled WGS sequence"/>
</dbReference>
<dbReference type="HOGENOM" id="CLU_172713_0_0_1"/>
<dbReference type="AlphaFoldDB" id="A0A0C3NZN3"/>
<dbReference type="InParanoid" id="A0A0C3NZN3"/>
<dbReference type="OrthoDB" id="2712351at2759"/>
<organism evidence="1 2">
    <name type="scientific">Pisolithus tinctorius Marx 270</name>
    <dbReference type="NCBI Taxonomy" id="870435"/>
    <lineage>
        <taxon>Eukaryota</taxon>
        <taxon>Fungi</taxon>
        <taxon>Dikarya</taxon>
        <taxon>Basidiomycota</taxon>
        <taxon>Agaricomycotina</taxon>
        <taxon>Agaricomycetes</taxon>
        <taxon>Agaricomycetidae</taxon>
        <taxon>Boletales</taxon>
        <taxon>Sclerodermatineae</taxon>
        <taxon>Pisolithaceae</taxon>
        <taxon>Pisolithus</taxon>
    </lineage>
</organism>
<evidence type="ECO:0000313" key="2">
    <source>
        <dbReference type="Proteomes" id="UP000054217"/>
    </source>
</evidence>
<keyword evidence="2" id="KW-1185">Reference proteome</keyword>
<name>A0A0C3NZN3_PISTI</name>